<accession>A0A0J9QW96</accession>
<dbReference type="Bgee" id="FBgn0194044">
    <property type="expression patterns" value="Expressed in male reproductive system and 2 other cell types or tissues"/>
</dbReference>
<dbReference type="EMBL" id="CM002910">
    <property type="protein sequence ID" value="KMY88326.1"/>
    <property type="molecule type" value="Genomic_DNA"/>
</dbReference>
<dbReference type="PANTHER" id="PTHR33588">
    <property type="entry name" value="CILIA- AND FLAGELLA-ASSOCIATED PROTEIN 299"/>
    <property type="match status" value="1"/>
</dbReference>
<protein>
    <recommendedName>
        <fullName evidence="4">Cilia- and flagella-associated protein 299</fullName>
    </recommendedName>
</protein>
<evidence type="ECO:0000313" key="7">
    <source>
        <dbReference type="EMBL" id="KMY88326.1"/>
    </source>
</evidence>
<dbReference type="GO" id="GO:0005634">
    <property type="term" value="C:nucleus"/>
    <property type="evidence" value="ECO:0007669"/>
    <property type="project" value="UniProtKB-SubCell"/>
</dbReference>
<keyword evidence="5" id="KW-0963">Cytoplasm</keyword>
<dbReference type="Proteomes" id="UP000035880">
    <property type="component" value="Chromosome 2L"/>
</dbReference>
<evidence type="ECO:0000256" key="6">
    <source>
        <dbReference type="ARBA" id="ARBA00023242"/>
    </source>
</evidence>
<evidence type="ECO:0000256" key="5">
    <source>
        <dbReference type="ARBA" id="ARBA00022490"/>
    </source>
</evidence>
<reference evidence="7 8" key="1">
    <citation type="journal article" date="2013" name="Genome Res.">
        <title>A second-generation assembly of the Drosophila simulans genome provides new insights into patterns of lineage-specific divergence.</title>
        <authorList>
            <person name="Hu T.T."/>
            <person name="Eisen M.B."/>
            <person name="Thornton K.R."/>
            <person name="Andolfatto P."/>
        </authorList>
    </citation>
    <scope>NUCLEOTIDE SEQUENCE [LARGE SCALE GENOMIC DNA]</scope>
    <source>
        <strain evidence="8">w501</strain>
    </source>
</reference>
<organism evidence="7 8">
    <name type="scientific">Drosophila simulans</name>
    <name type="common">Fruit fly</name>
    <dbReference type="NCBI Taxonomy" id="7240"/>
    <lineage>
        <taxon>Eukaryota</taxon>
        <taxon>Metazoa</taxon>
        <taxon>Ecdysozoa</taxon>
        <taxon>Arthropoda</taxon>
        <taxon>Hexapoda</taxon>
        <taxon>Insecta</taxon>
        <taxon>Pterygota</taxon>
        <taxon>Neoptera</taxon>
        <taxon>Endopterygota</taxon>
        <taxon>Diptera</taxon>
        <taxon>Brachycera</taxon>
        <taxon>Muscomorpha</taxon>
        <taxon>Ephydroidea</taxon>
        <taxon>Drosophilidae</taxon>
        <taxon>Drosophila</taxon>
        <taxon>Sophophora</taxon>
    </lineage>
</organism>
<evidence type="ECO:0000313" key="8">
    <source>
        <dbReference type="Proteomes" id="UP000035880"/>
    </source>
</evidence>
<dbReference type="Pfam" id="PF14713">
    <property type="entry name" value="DUF4464"/>
    <property type="match status" value="1"/>
</dbReference>
<comment type="subcellular location">
    <subcellularLocation>
        <location evidence="3">Cytoplasm</location>
    </subcellularLocation>
    <subcellularLocation>
        <location evidence="2">Nucleus</location>
    </subcellularLocation>
</comment>
<dbReference type="OrthoDB" id="2136125at2759"/>
<evidence type="ECO:0000256" key="2">
    <source>
        <dbReference type="ARBA" id="ARBA00004123"/>
    </source>
</evidence>
<dbReference type="AlphaFoldDB" id="A0A0J9QW96"/>
<dbReference type="KEGG" id="dsi:Dsimw501_GD22646"/>
<dbReference type="PANTHER" id="PTHR33588:SF1">
    <property type="entry name" value="CILIA- AND FLAGELLA-ASSOCIATED PROTEIN 299"/>
    <property type="match status" value="1"/>
</dbReference>
<evidence type="ECO:0000256" key="4">
    <source>
        <dbReference type="ARBA" id="ARBA00021436"/>
    </source>
</evidence>
<gene>
    <name evidence="7" type="primary">Dsim\GD22646</name>
    <name evidence="7" type="ORF">Dsimw501_GD22646</name>
</gene>
<keyword evidence="6" id="KW-0539">Nucleus</keyword>
<sequence>MATQGKSVDFSVLEFDNYNDYISSFATVTDHRYLGNDSTIKTIVQLGYRTTKIPYTAEEYVKRVDMALEAIRPKLAHVGLFSDLLAPTNRDPVLLEFKARELLNLNKILSTIVFTSYIHVDGSEISGYIDLDMSWRNCFREAIKHTDWRGVFQGRSRLKPMPHHLSYSNPRYNMVKYTDSDNFQVMHDHHFGLMFMHRGDHKMISVGGQFNIYSRNAKRSMVYSPKFGYVVFYDHFVRKKV</sequence>
<evidence type="ECO:0000256" key="3">
    <source>
        <dbReference type="ARBA" id="ARBA00004496"/>
    </source>
</evidence>
<dbReference type="GO" id="GO:0005737">
    <property type="term" value="C:cytoplasm"/>
    <property type="evidence" value="ECO:0007669"/>
    <property type="project" value="UniProtKB-SubCell"/>
</dbReference>
<dbReference type="InterPro" id="IPR027887">
    <property type="entry name" value="DUF4464"/>
</dbReference>
<proteinExistence type="predicted"/>
<comment type="function">
    <text evidence="1">May be involved in spermatogenesis.</text>
</comment>
<evidence type="ECO:0000256" key="1">
    <source>
        <dbReference type="ARBA" id="ARBA00003056"/>
    </source>
</evidence>
<name>A0A0J9QW96_DROSI</name>